<protein>
    <submittedName>
        <fullName evidence="1">Uncharacterized protein</fullName>
    </submittedName>
</protein>
<dbReference type="RefSeq" id="WP_202336075.1">
    <property type="nucleotide sequence ID" value="NZ_CP068439.1"/>
</dbReference>
<sequence>MKWTFENFKPKLQNLAPEVREKAIEIAQELMQKGGISEEKAISKAIIEAEEWFYDLGG</sequence>
<reference evidence="1 2" key="1">
    <citation type="submission" date="2021-01" db="EMBL/GenBank/DDBJ databases">
        <title>Aequorivita sp. strain KX20305, a bacterium isolated from the sediment collected at a cold seep field in South China Sea.</title>
        <authorList>
            <person name="Zhang H."/>
            <person name="Li C."/>
        </authorList>
    </citation>
    <scope>NUCLEOTIDE SEQUENCE [LARGE SCALE GENOMIC DNA]</scope>
    <source>
        <strain evidence="1 2">KX20305</strain>
    </source>
</reference>
<name>A0ABX7DR86_9FLAO</name>
<keyword evidence="2" id="KW-1185">Reference proteome</keyword>
<gene>
    <name evidence="1" type="ORF">JK629_13175</name>
</gene>
<evidence type="ECO:0000313" key="1">
    <source>
        <dbReference type="EMBL" id="QQX76267.1"/>
    </source>
</evidence>
<dbReference type="EMBL" id="CP068439">
    <property type="protein sequence ID" value="QQX76267.1"/>
    <property type="molecule type" value="Genomic_DNA"/>
</dbReference>
<accession>A0ABX7DR86</accession>
<proteinExistence type="predicted"/>
<evidence type="ECO:0000313" key="2">
    <source>
        <dbReference type="Proteomes" id="UP000629420"/>
    </source>
</evidence>
<dbReference type="Proteomes" id="UP000629420">
    <property type="component" value="Chromosome"/>
</dbReference>
<organism evidence="1 2">
    <name type="scientific">Aequorivita iocasae</name>
    <dbReference type="NCBI Taxonomy" id="2803865"/>
    <lineage>
        <taxon>Bacteria</taxon>
        <taxon>Pseudomonadati</taxon>
        <taxon>Bacteroidota</taxon>
        <taxon>Flavobacteriia</taxon>
        <taxon>Flavobacteriales</taxon>
        <taxon>Flavobacteriaceae</taxon>
        <taxon>Aequorivita</taxon>
    </lineage>
</organism>